<dbReference type="STRING" id="576137.A0A1L7WFF5"/>
<dbReference type="InterPro" id="IPR050889">
    <property type="entry name" value="Dendritic_Spine_Reg/Scaffold"/>
</dbReference>
<dbReference type="PROSITE" id="PS50297">
    <property type="entry name" value="ANK_REP_REGION"/>
    <property type="match status" value="3"/>
</dbReference>
<name>A0A1L7WFF5_9HELO</name>
<evidence type="ECO:0000256" key="1">
    <source>
        <dbReference type="ARBA" id="ARBA00022737"/>
    </source>
</evidence>
<dbReference type="InterPro" id="IPR036770">
    <property type="entry name" value="Ankyrin_rpt-contain_sf"/>
</dbReference>
<reference evidence="5 6" key="1">
    <citation type="submission" date="2016-03" db="EMBL/GenBank/DDBJ databases">
        <authorList>
            <person name="Ploux O."/>
        </authorList>
    </citation>
    <scope>NUCLEOTIDE SEQUENCE [LARGE SCALE GENOMIC DNA]</scope>
    <source>
        <strain evidence="5 6">UAMH 11012</strain>
    </source>
</reference>
<dbReference type="Pfam" id="PF12796">
    <property type="entry name" value="Ank_2"/>
    <property type="match status" value="2"/>
</dbReference>
<evidence type="ECO:0000256" key="3">
    <source>
        <dbReference type="PROSITE-ProRule" id="PRU00023"/>
    </source>
</evidence>
<dbReference type="PROSITE" id="PS50088">
    <property type="entry name" value="ANK_REPEAT"/>
    <property type="match status" value="5"/>
</dbReference>
<feature type="repeat" description="ANK" evidence="3">
    <location>
        <begin position="569"/>
        <end position="602"/>
    </location>
</feature>
<dbReference type="OrthoDB" id="3515630at2759"/>
<accession>A0A1L7WFF5</accession>
<feature type="repeat" description="ANK" evidence="3">
    <location>
        <begin position="670"/>
        <end position="702"/>
    </location>
</feature>
<dbReference type="SMART" id="SM00248">
    <property type="entry name" value="ANK"/>
    <property type="match status" value="7"/>
</dbReference>
<feature type="repeat" description="ANK" evidence="3">
    <location>
        <begin position="603"/>
        <end position="637"/>
    </location>
</feature>
<gene>
    <name evidence="5" type="ORF">PAC_01361</name>
</gene>
<proteinExistence type="predicted"/>
<feature type="repeat" description="ANK" evidence="3">
    <location>
        <begin position="512"/>
        <end position="544"/>
    </location>
</feature>
<evidence type="ECO:0000313" key="5">
    <source>
        <dbReference type="EMBL" id="CZR51485.1"/>
    </source>
</evidence>
<protein>
    <submittedName>
        <fullName evidence="5">Uncharacterized protein</fullName>
    </submittedName>
</protein>
<dbReference type="SUPFAM" id="SSF48403">
    <property type="entry name" value="Ankyrin repeat"/>
    <property type="match status" value="1"/>
</dbReference>
<feature type="compositionally biased region" description="Polar residues" evidence="4">
    <location>
        <begin position="212"/>
        <end position="238"/>
    </location>
</feature>
<dbReference type="PANTHER" id="PTHR24166">
    <property type="entry name" value="ROLLING PEBBLES, ISOFORM B"/>
    <property type="match status" value="1"/>
</dbReference>
<dbReference type="InterPro" id="IPR002110">
    <property type="entry name" value="Ankyrin_rpt"/>
</dbReference>
<keyword evidence="6" id="KW-1185">Reference proteome</keyword>
<keyword evidence="1" id="KW-0677">Repeat</keyword>
<sequence length="809" mass="90671">MDPLSLTASIIDVVGLASQTSKALRSFYNLRHAPREILELANEVSELQALLSLVQKATDNIAQDALSPGDLDFIERLIKSAQEPLEKLDGLIDACSSRSETSNGDGDKSSSRLSVSFGTWLKSKKSIDKIRKRFLRAHRNINTALAALNNIHRQADYRLILNVHDLVLNQIQASEDGMSSTFSDTVQELERKFSRAVSCPANEGKTGEIFTAPNSPHRSGQLEVTRSELSAPATSSTLTPQFSEKKFNSYRSNSDDPGRFDCHASIWASIGKGTCYWSCPCQCHPRKNMESPRWLTDLLGNLFYSYTGTPLLQLRPCNYTGCQQRKTVSCQLTYYFPQWMMKKMFTFTACFRDLGGLSGSWSIGFPRAISASHDVWRFIEQGQYEEFLQILREGTIMVNDMADDDGTSLLLFALKFRSNDAVELLLDHGANPHLVDPRGVSACAYAQSSLLIDRPTQKPSWSAKMDISLAEMSITDDLCFTPLHHVVIGLEKADLYQQLRLNNSCINTPDSLGRSPLHWAVIQGNTSAIEALLGHGASLNSMDKEQMSPLHDLVVTWNTKWVFVLCVYSFSFPLSLNLQSSRFHLIARLLIDAGANVDARDSWGRTAFRIAVAFTSTSLDFIEMLIKEGAGVNVRDVYDQTPLLKSIRGNPYTTQILLKHGASTEARDLYGNTPLSEAIFRNRTEQLKLLLEYGAKTNQLLELQPKRRAREGDVNILHFTAWHGDIEVMRALEGSEQHFCLSPRPIDDFEQHRELRLANGLGAGKEDREAFVRLLSTVRYSREKGQFFNDSEGEDSDEGENFIDAEEYP</sequence>
<feature type="repeat" description="ANK" evidence="3">
    <location>
        <begin position="405"/>
        <end position="437"/>
    </location>
</feature>
<keyword evidence="2 3" id="KW-0040">ANK repeat</keyword>
<dbReference type="PRINTS" id="PR01415">
    <property type="entry name" value="ANKYRIN"/>
</dbReference>
<feature type="region of interest" description="Disordered" evidence="4">
    <location>
        <begin position="205"/>
        <end position="238"/>
    </location>
</feature>
<dbReference type="AlphaFoldDB" id="A0A1L7WFF5"/>
<evidence type="ECO:0000256" key="2">
    <source>
        <dbReference type="ARBA" id="ARBA00023043"/>
    </source>
</evidence>
<feature type="region of interest" description="Disordered" evidence="4">
    <location>
        <begin position="786"/>
        <end position="809"/>
    </location>
</feature>
<dbReference type="Gene3D" id="1.25.40.20">
    <property type="entry name" value="Ankyrin repeat-containing domain"/>
    <property type="match status" value="3"/>
</dbReference>
<organism evidence="5 6">
    <name type="scientific">Phialocephala subalpina</name>
    <dbReference type="NCBI Taxonomy" id="576137"/>
    <lineage>
        <taxon>Eukaryota</taxon>
        <taxon>Fungi</taxon>
        <taxon>Dikarya</taxon>
        <taxon>Ascomycota</taxon>
        <taxon>Pezizomycotina</taxon>
        <taxon>Leotiomycetes</taxon>
        <taxon>Helotiales</taxon>
        <taxon>Mollisiaceae</taxon>
        <taxon>Phialocephala</taxon>
        <taxon>Phialocephala fortinii species complex</taxon>
    </lineage>
</organism>
<dbReference type="Proteomes" id="UP000184330">
    <property type="component" value="Unassembled WGS sequence"/>
</dbReference>
<feature type="compositionally biased region" description="Acidic residues" evidence="4">
    <location>
        <begin position="791"/>
        <end position="809"/>
    </location>
</feature>
<dbReference type="PANTHER" id="PTHR24166:SF48">
    <property type="entry name" value="PROTEIN VAPYRIN"/>
    <property type="match status" value="1"/>
</dbReference>
<evidence type="ECO:0000313" key="6">
    <source>
        <dbReference type="Proteomes" id="UP000184330"/>
    </source>
</evidence>
<evidence type="ECO:0000256" key="4">
    <source>
        <dbReference type="SAM" id="MobiDB-lite"/>
    </source>
</evidence>
<dbReference type="EMBL" id="FJOG01000002">
    <property type="protein sequence ID" value="CZR51485.1"/>
    <property type="molecule type" value="Genomic_DNA"/>
</dbReference>